<evidence type="ECO:0000313" key="5">
    <source>
        <dbReference type="Proteomes" id="UP000325577"/>
    </source>
</evidence>
<feature type="repeat" description="PPR" evidence="3">
    <location>
        <begin position="398"/>
        <end position="432"/>
    </location>
</feature>
<dbReference type="PANTHER" id="PTHR47933:SF11">
    <property type="entry name" value="PENTATRICOPEPTIDE REPEAT-CONTAINING PROTEIN 2"/>
    <property type="match status" value="1"/>
</dbReference>
<feature type="repeat" description="PPR" evidence="3">
    <location>
        <begin position="573"/>
        <end position="607"/>
    </location>
</feature>
<dbReference type="NCBIfam" id="TIGR00756">
    <property type="entry name" value="PPR"/>
    <property type="match status" value="12"/>
</dbReference>
<dbReference type="Pfam" id="PF13041">
    <property type="entry name" value="PPR_2"/>
    <property type="match status" value="5"/>
</dbReference>
<dbReference type="Pfam" id="PF12854">
    <property type="entry name" value="PPR_1"/>
    <property type="match status" value="1"/>
</dbReference>
<feature type="repeat" description="PPR" evidence="3">
    <location>
        <begin position="795"/>
        <end position="829"/>
    </location>
</feature>
<feature type="repeat" description="PPR" evidence="3">
    <location>
        <begin position="258"/>
        <end position="292"/>
    </location>
</feature>
<proteinExistence type="inferred from homology"/>
<evidence type="ECO:0008006" key="6">
    <source>
        <dbReference type="Google" id="ProtNLM"/>
    </source>
</evidence>
<organism evidence="4 5">
    <name type="scientific">Nyssa sinensis</name>
    <dbReference type="NCBI Taxonomy" id="561372"/>
    <lineage>
        <taxon>Eukaryota</taxon>
        <taxon>Viridiplantae</taxon>
        <taxon>Streptophyta</taxon>
        <taxon>Embryophyta</taxon>
        <taxon>Tracheophyta</taxon>
        <taxon>Spermatophyta</taxon>
        <taxon>Magnoliopsida</taxon>
        <taxon>eudicotyledons</taxon>
        <taxon>Gunneridae</taxon>
        <taxon>Pentapetalae</taxon>
        <taxon>asterids</taxon>
        <taxon>Cornales</taxon>
        <taxon>Nyssaceae</taxon>
        <taxon>Nyssa</taxon>
    </lineage>
</organism>
<feature type="repeat" description="PPR" evidence="3">
    <location>
        <begin position="538"/>
        <end position="572"/>
    </location>
</feature>
<feature type="repeat" description="PPR" evidence="3">
    <location>
        <begin position="328"/>
        <end position="362"/>
    </location>
</feature>
<evidence type="ECO:0000256" key="1">
    <source>
        <dbReference type="ARBA" id="ARBA00007626"/>
    </source>
</evidence>
<dbReference type="Pfam" id="PF01535">
    <property type="entry name" value="PPR"/>
    <property type="match status" value="3"/>
</dbReference>
<comment type="similarity">
    <text evidence="1">Belongs to the PPR family. P subfamily.</text>
</comment>
<dbReference type="EMBL" id="CM018031">
    <property type="protein sequence ID" value="KAA8550010.1"/>
    <property type="molecule type" value="Genomic_DNA"/>
</dbReference>
<evidence type="ECO:0000256" key="2">
    <source>
        <dbReference type="ARBA" id="ARBA00022737"/>
    </source>
</evidence>
<name>A0A5J5C7P9_9ASTE</name>
<evidence type="ECO:0000256" key="3">
    <source>
        <dbReference type="PROSITE-ProRule" id="PRU00708"/>
    </source>
</evidence>
<keyword evidence="5" id="KW-1185">Reference proteome</keyword>
<feature type="repeat" description="PPR" evidence="3">
    <location>
        <begin position="468"/>
        <end position="502"/>
    </location>
</feature>
<feature type="repeat" description="PPR" evidence="3">
    <location>
        <begin position="656"/>
        <end position="690"/>
    </location>
</feature>
<feature type="repeat" description="PPR" evidence="3">
    <location>
        <begin position="691"/>
        <end position="725"/>
    </location>
</feature>
<feature type="repeat" description="PPR" evidence="3">
    <location>
        <begin position="363"/>
        <end position="397"/>
    </location>
</feature>
<dbReference type="AlphaFoldDB" id="A0A5J5C7P9"/>
<evidence type="ECO:0000313" key="4">
    <source>
        <dbReference type="EMBL" id="KAA8550010.1"/>
    </source>
</evidence>
<reference evidence="4 5" key="1">
    <citation type="submission" date="2019-09" db="EMBL/GenBank/DDBJ databases">
        <title>A chromosome-level genome assembly of the Chinese tupelo Nyssa sinensis.</title>
        <authorList>
            <person name="Yang X."/>
            <person name="Kang M."/>
            <person name="Yang Y."/>
            <person name="Xiong H."/>
            <person name="Wang M."/>
            <person name="Zhang Z."/>
            <person name="Wang Z."/>
            <person name="Wu H."/>
            <person name="Ma T."/>
            <person name="Liu J."/>
            <person name="Xi Z."/>
        </authorList>
    </citation>
    <scope>NUCLEOTIDE SEQUENCE [LARGE SCALE GENOMIC DNA]</scope>
    <source>
        <strain evidence="4">J267</strain>
        <tissue evidence="4">Leaf</tissue>
    </source>
</reference>
<dbReference type="PROSITE" id="PS51375">
    <property type="entry name" value="PPR"/>
    <property type="match status" value="13"/>
</dbReference>
<gene>
    <name evidence="4" type="ORF">F0562_001694</name>
</gene>
<dbReference type="PANTHER" id="PTHR47933">
    <property type="entry name" value="PENTATRICOPEPTIDE REPEAT-CONTAINING PROTEIN 1, MITOCHONDRIAL"/>
    <property type="match status" value="1"/>
</dbReference>
<dbReference type="InterPro" id="IPR011990">
    <property type="entry name" value="TPR-like_helical_dom_sf"/>
</dbReference>
<sequence length="919" mass="103916">MVAIGSELAVVVVGFELAAAAVGSELAIVAIGSKWAATTFGSKFRFAVPWCLSSDQVRSDGVDAHRRCQTDEVIFCLRLFMTKNSFDQAGACGYGLLAIGFNGGHFDKDGVGCDGCIQNPITLKPTSIMKRPRLILRPISLFTSNPLKFHYFHTSSLISTHENAVSNEVLNIINTVNPMEDALEKIAHFLSPEIVTSVLQEQGNPEFGFRFFVWAARRKRFRSWVSHNIVVDMLMKNNGFELYWKTLEKLKSCGVPISSDAFAVLIAGYWKLCKAEKAVESFGKMKDFDCKPDLFTYNMILHVMVQKEVMLLALAVYNMMLKSSCCLNCATFSILIDGLCKSGKTEDALKLFDEMTQRNILPNRITYTVILVGLCQAKRSDEAHRLFNTMRSRGCSPDSITYNALLNGFCKLKRIDEALMLFRSFKKDGYVPGVNGYSCLIDALFRARRFKEANEFFQMMFEENITPDLVVYTIMIRGLSEAGMVKDALELLRLMTERGVVPDTRCYNTLIKGFCDMGLLDQARSLQLEISKHDRFPDSCTYTILICGMCRNGLVEEARQIFNEMDKLGCFPSVVTFNALIDGLCKAGELEEAHLLFYKMEIGRNPSLFLRLSQGTDRVLDSASLQIMVERLCDSGLILKAYRLLMQLADSGVVPNIMTYNILINGLCKAKNINGAFKLFKELQLKGHSPDSVTYGTLIDGLHRVDREEDAFEVFEQMIRNGCTPSSAVYKSLMTWSCRQKKISVAFSLWLKYLRSLPIREDEAIKLVEEHFEKGEVTKAIRGLLEMDFKVRDFDSAPYTIWLIGLCQAGRLEEALKIFNILEENGVSVSPPSCVMLIRILCREQNLDHAMDVFLYTLEKGFMLMPRICNQLLRCLLCSQGKTKHALDLVNRMKSMGYDLDTCLHRTTKSLLERHWNTR</sequence>
<dbReference type="InterPro" id="IPR051240">
    <property type="entry name" value="Mito_RNA-Proc/Resp"/>
</dbReference>
<accession>A0A5J5C7P9</accession>
<feature type="repeat" description="PPR" evidence="3">
    <location>
        <begin position="433"/>
        <end position="467"/>
    </location>
</feature>
<protein>
    <recommendedName>
        <fullName evidence="6">Pentacotripeptide-repeat region of PRORP domain-containing protein</fullName>
    </recommendedName>
</protein>
<keyword evidence="2" id="KW-0677">Repeat</keyword>
<dbReference type="InterPro" id="IPR002885">
    <property type="entry name" value="PPR_rpt"/>
</dbReference>
<feature type="repeat" description="PPR" evidence="3">
    <location>
        <begin position="503"/>
        <end position="537"/>
    </location>
</feature>
<feature type="repeat" description="PPR" evidence="3">
    <location>
        <begin position="621"/>
        <end position="655"/>
    </location>
</feature>
<dbReference type="OrthoDB" id="185373at2759"/>
<dbReference type="Proteomes" id="UP000325577">
    <property type="component" value="Linkage Group LG0"/>
</dbReference>
<dbReference type="GO" id="GO:0003729">
    <property type="term" value="F:mRNA binding"/>
    <property type="evidence" value="ECO:0007669"/>
    <property type="project" value="TreeGrafter"/>
</dbReference>
<dbReference type="Gene3D" id="1.25.40.10">
    <property type="entry name" value="Tetratricopeptide repeat domain"/>
    <property type="match status" value="7"/>
</dbReference>